<proteinExistence type="predicted"/>
<evidence type="ECO:0000313" key="2">
    <source>
        <dbReference type="Proteomes" id="UP000801492"/>
    </source>
</evidence>
<dbReference type="Proteomes" id="UP000801492">
    <property type="component" value="Unassembled WGS sequence"/>
</dbReference>
<dbReference type="AlphaFoldDB" id="A0A8K0C7B1"/>
<keyword evidence="2" id="KW-1185">Reference proteome</keyword>
<organism evidence="1 2">
    <name type="scientific">Ignelater luminosus</name>
    <name type="common">Cucubano</name>
    <name type="synonym">Pyrophorus luminosus</name>
    <dbReference type="NCBI Taxonomy" id="2038154"/>
    <lineage>
        <taxon>Eukaryota</taxon>
        <taxon>Metazoa</taxon>
        <taxon>Ecdysozoa</taxon>
        <taxon>Arthropoda</taxon>
        <taxon>Hexapoda</taxon>
        <taxon>Insecta</taxon>
        <taxon>Pterygota</taxon>
        <taxon>Neoptera</taxon>
        <taxon>Endopterygota</taxon>
        <taxon>Coleoptera</taxon>
        <taxon>Polyphaga</taxon>
        <taxon>Elateriformia</taxon>
        <taxon>Elateroidea</taxon>
        <taxon>Elateridae</taxon>
        <taxon>Agrypninae</taxon>
        <taxon>Pyrophorini</taxon>
        <taxon>Ignelater</taxon>
    </lineage>
</organism>
<dbReference type="OrthoDB" id="10455149at2759"/>
<protein>
    <submittedName>
        <fullName evidence="1">Uncharacterized protein</fullName>
    </submittedName>
</protein>
<name>A0A8K0C7B1_IGNLU</name>
<dbReference type="EMBL" id="VTPC01090629">
    <property type="protein sequence ID" value="KAF2882320.1"/>
    <property type="molecule type" value="Genomic_DNA"/>
</dbReference>
<reference evidence="1" key="1">
    <citation type="submission" date="2019-08" db="EMBL/GenBank/DDBJ databases">
        <title>The genome of the North American firefly Photinus pyralis.</title>
        <authorList>
            <consortium name="Photinus pyralis genome working group"/>
            <person name="Fallon T.R."/>
            <person name="Sander Lower S.E."/>
            <person name="Weng J.-K."/>
        </authorList>
    </citation>
    <scope>NUCLEOTIDE SEQUENCE</scope>
    <source>
        <strain evidence="1">TRF0915ILg1</strain>
        <tissue evidence="1">Whole body</tissue>
    </source>
</reference>
<gene>
    <name evidence="1" type="ORF">ILUMI_23844</name>
</gene>
<sequence length="206" mass="24198">MTHHHRDRLTKADVCDVLCQKFNSICFRKASKHCFYEDYVLLRNQLLLLEYAEDDPAILSKLSDISERFIRFIEDVAEPLKHTLEFVKDIHRKLMFLYDIINRHAKQVTVGFPIPDKLNSLLVRYVELEYEALQNAGKIEVEYQKDAEKRVLFLLLTILEDTKTSVEKDGMIDDMENPHAMNVLQVLTNVKVEYRSSDGFIENIMM</sequence>
<comment type="caution">
    <text evidence="1">The sequence shown here is derived from an EMBL/GenBank/DDBJ whole genome shotgun (WGS) entry which is preliminary data.</text>
</comment>
<evidence type="ECO:0000313" key="1">
    <source>
        <dbReference type="EMBL" id="KAF2882320.1"/>
    </source>
</evidence>
<accession>A0A8K0C7B1</accession>